<gene>
    <name evidence="4" type="ORF">CALMAC_LOCUS2651</name>
</gene>
<dbReference type="Pfam" id="PF00180">
    <property type="entry name" value="Iso_dh"/>
    <property type="match status" value="1"/>
</dbReference>
<dbReference type="InterPro" id="IPR024084">
    <property type="entry name" value="IsoPropMal-DH-like_dom"/>
</dbReference>
<dbReference type="GO" id="GO:0005739">
    <property type="term" value="C:mitochondrion"/>
    <property type="evidence" value="ECO:0007669"/>
    <property type="project" value="TreeGrafter"/>
</dbReference>
<dbReference type="GO" id="GO:0006102">
    <property type="term" value="P:isocitrate metabolic process"/>
    <property type="evidence" value="ECO:0007669"/>
    <property type="project" value="TreeGrafter"/>
</dbReference>
<evidence type="ECO:0000256" key="1">
    <source>
        <dbReference type="ARBA" id="ARBA00007769"/>
    </source>
</evidence>
<dbReference type="Gene3D" id="3.40.718.10">
    <property type="entry name" value="Isopropylmalate Dehydrogenase"/>
    <property type="match status" value="1"/>
</dbReference>
<evidence type="ECO:0000313" key="5">
    <source>
        <dbReference type="Proteomes" id="UP000410492"/>
    </source>
</evidence>
<dbReference type="OrthoDB" id="10261637at2759"/>
<dbReference type="SUPFAM" id="SSF53659">
    <property type="entry name" value="Isocitrate/Isopropylmalate dehydrogenase-like"/>
    <property type="match status" value="1"/>
</dbReference>
<sequence>MFENISSKNSSVILKVGLVIVCLSSRKMHLMSKNVCKLSLQDIFLASKCLHFTTANLASESSSAHRPRSRIACTLIPGDGVGPELSQSVQEVFKSLGIPVDFNVYILSEVNPTLSTTLDLVVDSVQKNRVCLKGVIESPIHSRTGDLQNLDMKLRKALDLYANVVHVKSLPGIKTRHDNIDCIIIREQTEGEYSALEHEGVKGVVECLKIVTAKKSLRIAQFAFDYATLHRRKKVTAVHKANIMKLGDGLFLKSCEDIAARYPNIEFEKIIVDNCTMQMISKPQQFDVIVTTNLYGSILNNLASGLVGGAGRYYSSFIYFARQTYFHFILSSE</sequence>
<reference evidence="4 5" key="1">
    <citation type="submission" date="2019-01" db="EMBL/GenBank/DDBJ databases">
        <authorList>
            <person name="Sayadi A."/>
        </authorList>
    </citation>
    <scope>NUCLEOTIDE SEQUENCE [LARGE SCALE GENOMIC DNA]</scope>
</reference>
<dbReference type="PANTHER" id="PTHR11835:SF42">
    <property type="entry name" value="ISOCITRATE DEHYDROGENASE [NAD] SUBUNIT BETA, MITOCHONDRIAL"/>
    <property type="match status" value="1"/>
</dbReference>
<dbReference type="AlphaFoldDB" id="A0A653BPU5"/>
<name>A0A653BPU5_CALMS</name>
<accession>A0A653BPU5</accession>
<keyword evidence="2" id="KW-0816">Tricarboxylic acid cycle</keyword>
<organism evidence="4 5">
    <name type="scientific">Callosobruchus maculatus</name>
    <name type="common">Southern cowpea weevil</name>
    <name type="synonym">Pulse bruchid</name>
    <dbReference type="NCBI Taxonomy" id="64391"/>
    <lineage>
        <taxon>Eukaryota</taxon>
        <taxon>Metazoa</taxon>
        <taxon>Ecdysozoa</taxon>
        <taxon>Arthropoda</taxon>
        <taxon>Hexapoda</taxon>
        <taxon>Insecta</taxon>
        <taxon>Pterygota</taxon>
        <taxon>Neoptera</taxon>
        <taxon>Endopterygota</taxon>
        <taxon>Coleoptera</taxon>
        <taxon>Polyphaga</taxon>
        <taxon>Cucujiformia</taxon>
        <taxon>Chrysomeloidea</taxon>
        <taxon>Chrysomelidae</taxon>
        <taxon>Bruchinae</taxon>
        <taxon>Bruchini</taxon>
        <taxon>Callosobruchus</taxon>
    </lineage>
</organism>
<proteinExistence type="inferred from homology"/>
<dbReference type="SMART" id="SM01329">
    <property type="entry name" value="Iso_dh"/>
    <property type="match status" value="1"/>
</dbReference>
<dbReference type="EMBL" id="CAACVG010003301">
    <property type="protein sequence ID" value="VEN37380.1"/>
    <property type="molecule type" value="Genomic_DNA"/>
</dbReference>
<keyword evidence="5" id="KW-1185">Reference proteome</keyword>
<dbReference type="PANTHER" id="PTHR11835">
    <property type="entry name" value="DECARBOXYLATING DEHYDROGENASES-ISOCITRATE, ISOPROPYLMALATE, TARTRATE"/>
    <property type="match status" value="1"/>
</dbReference>
<dbReference type="Proteomes" id="UP000410492">
    <property type="component" value="Unassembled WGS sequence"/>
</dbReference>
<protein>
    <recommendedName>
        <fullName evidence="3">Isopropylmalate dehydrogenase-like domain-containing protein</fullName>
    </recommendedName>
</protein>
<evidence type="ECO:0000256" key="2">
    <source>
        <dbReference type="ARBA" id="ARBA00022532"/>
    </source>
</evidence>
<comment type="similarity">
    <text evidence="1">Belongs to the isocitrate and isopropylmalate dehydrogenases family.</text>
</comment>
<feature type="domain" description="Isopropylmalate dehydrogenase-like" evidence="3">
    <location>
        <begin position="70"/>
        <end position="329"/>
    </location>
</feature>
<evidence type="ECO:0000313" key="4">
    <source>
        <dbReference type="EMBL" id="VEN37380.1"/>
    </source>
</evidence>
<evidence type="ECO:0000259" key="3">
    <source>
        <dbReference type="SMART" id="SM01329"/>
    </source>
</evidence>
<dbReference type="GO" id="GO:0006099">
    <property type="term" value="P:tricarboxylic acid cycle"/>
    <property type="evidence" value="ECO:0007669"/>
    <property type="project" value="UniProtKB-KW"/>
</dbReference>